<feature type="coiled-coil region" evidence="1">
    <location>
        <begin position="141"/>
        <end position="168"/>
    </location>
</feature>
<gene>
    <name evidence="2" type="ORF">FRE64_04800</name>
</gene>
<evidence type="ECO:0008006" key="4">
    <source>
        <dbReference type="Google" id="ProtNLM"/>
    </source>
</evidence>
<keyword evidence="3" id="KW-1185">Reference proteome</keyword>
<sequence>MNVARIFNAISIVEKITAYLGVVESIDKKIDKLGKAKLDSGIRALKQAKNAPEQERPNLVREARSKFNEAITIEEQERLAFAYLGLAFCHNYFDDHFNCKDALTQILDIDDSYKKEKVLIGGLKTANLVNVGFYLFGNPLIEKLEQELHERERQLKQLKSLIHEYLKTTG</sequence>
<proteinExistence type="predicted"/>
<accession>A0A5B8NKB2</accession>
<organism evidence="2 3">
    <name type="scientific">Euhalothece natronophila Z-M001</name>
    <dbReference type="NCBI Taxonomy" id="522448"/>
    <lineage>
        <taxon>Bacteria</taxon>
        <taxon>Bacillati</taxon>
        <taxon>Cyanobacteriota</taxon>
        <taxon>Cyanophyceae</taxon>
        <taxon>Oscillatoriophycideae</taxon>
        <taxon>Chroococcales</taxon>
        <taxon>Halothecacae</taxon>
        <taxon>Halothece cluster</taxon>
        <taxon>Euhalothece</taxon>
    </lineage>
</organism>
<dbReference type="AlphaFoldDB" id="A0A5B8NKB2"/>
<dbReference type="KEGG" id="enn:FRE64_04800"/>
<reference evidence="2" key="1">
    <citation type="submission" date="2019-08" db="EMBL/GenBank/DDBJ databases">
        <title>Carotenoids and Carotenoid Binding Proteins in the Halophilic Cyanobacterium Euhalothece sp. ZM00.</title>
        <authorList>
            <person name="Cho S.M."/>
            <person name="Song J.Y."/>
            <person name="Park Y.-I."/>
        </authorList>
    </citation>
    <scope>NUCLEOTIDE SEQUENCE [LARGE SCALE GENOMIC DNA]</scope>
    <source>
        <strain evidence="2">Z-M001</strain>
    </source>
</reference>
<evidence type="ECO:0000313" key="3">
    <source>
        <dbReference type="Proteomes" id="UP000318453"/>
    </source>
</evidence>
<evidence type="ECO:0000256" key="1">
    <source>
        <dbReference type="SAM" id="Coils"/>
    </source>
</evidence>
<dbReference type="Proteomes" id="UP000318453">
    <property type="component" value="Chromosome"/>
</dbReference>
<keyword evidence="1" id="KW-0175">Coiled coil</keyword>
<dbReference type="RefSeq" id="WP_146294911.1">
    <property type="nucleotide sequence ID" value="NZ_CP042326.1"/>
</dbReference>
<protein>
    <recommendedName>
        <fullName evidence="4">Tetratricopeptide repeat protein</fullName>
    </recommendedName>
</protein>
<name>A0A5B8NKB2_9CHRO</name>
<evidence type="ECO:0000313" key="2">
    <source>
        <dbReference type="EMBL" id="QDZ39307.1"/>
    </source>
</evidence>
<dbReference type="EMBL" id="CP042326">
    <property type="protein sequence ID" value="QDZ39307.1"/>
    <property type="molecule type" value="Genomic_DNA"/>
</dbReference>
<dbReference type="OrthoDB" id="490797at2"/>